<feature type="domain" description="THUMP" evidence="4">
    <location>
        <begin position="44"/>
        <end position="154"/>
    </location>
</feature>
<dbReference type="Gene3D" id="3.30.2130.30">
    <property type="match status" value="1"/>
</dbReference>
<dbReference type="GO" id="GO:0070043">
    <property type="term" value="F:rRNA (guanine-N7-)-methyltransferase activity"/>
    <property type="evidence" value="ECO:0007669"/>
    <property type="project" value="TreeGrafter"/>
</dbReference>
<dbReference type="SUPFAM" id="SSF53335">
    <property type="entry name" value="S-adenosyl-L-methionine-dependent methyltransferases"/>
    <property type="match status" value="1"/>
</dbReference>
<keyword evidence="3" id="KW-0694">RNA-binding</keyword>
<dbReference type="RefSeq" id="WP_048570766.1">
    <property type="nucleotide sequence ID" value="NZ_LFVU01000027.1"/>
</dbReference>
<evidence type="ECO:0000256" key="1">
    <source>
        <dbReference type="ARBA" id="ARBA00022603"/>
    </source>
</evidence>
<dbReference type="InterPro" id="IPR002052">
    <property type="entry name" value="DNA_methylase_N6_adenine_CS"/>
</dbReference>
<reference evidence="5 6" key="1">
    <citation type="submission" date="2015-06" db="EMBL/GenBank/DDBJ databases">
        <title>Draft genome sequence of the purine-degrading Clostridium cylindrosporum HC-1 (DSM 605).</title>
        <authorList>
            <person name="Poehlein A."/>
            <person name="Schiel-Bengelsdorf B."/>
            <person name="Bengelsdorf F."/>
            <person name="Daniel R."/>
            <person name="Duerre P."/>
        </authorList>
    </citation>
    <scope>NUCLEOTIDE SEQUENCE [LARGE SCALE GENOMIC DNA]</scope>
    <source>
        <strain evidence="5 6">DSM 605</strain>
    </source>
</reference>
<organism evidence="5 6">
    <name type="scientific">Clostridium cylindrosporum DSM 605</name>
    <dbReference type="NCBI Taxonomy" id="1121307"/>
    <lineage>
        <taxon>Bacteria</taxon>
        <taxon>Bacillati</taxon>
        <taxon>Bacillota</taxon>
        <taxon>Clostridia</taxon>
        <taxon>Eubacteriales</taxon>
        <taxon>Clostridiaceae</taxon>
        <taxon>Clostridium</taxon>
    </lineage>
</organism>
<dbReference type="InterPro" id="IPR054170">
    <property type="entry name" value="RlmL_1st"/>
</dbReference>
<proteinExistence type="predicted"/>
<dbReference type="GO" id="GO:0003723">
    <property type="term" value="F:RNA binding"/>
    <property type="evidence" value="ECO:0007669"/>
    <property type="project" value="UniProtKB-UniRule"/>
</dbReference>
<comment type="caution">
    <text evidence="5">The sequence shown here is derived from an EMBL/GenBank/DDBJ whole genome shotgun (WGS) entry which is preliminary data.</text>
</comment>
<dbReference type="Pfam" id="PF01170">
    <property type="entry name" value="UPF0020"/>
    <property type="match status" value="1"/>
</dbReference>
<dbReference type="PRINTS" id="PR00507">
    <property type="entry name" value="N12N6MTFRASE"/>
</dbReference>
<protein>
    <submittedName>
        <fullName evidence="5">Putative RNA methyltransferase YpsC</fullName>
        <ecNumber evidence="5">2.1.1.-</ecNumber>
    </submittedName>
</protein>
<name>A0A0J8D586_CLOCY</name>
<dbReference type="PROSITE" id="PS00092">
    <property type="entry name" value="N6_MTASE"/>
    <property type="match status" value="1"/>
</dbReference>
<keyword evidence="1 5" id="KW-0489">Methyltransferase</keyword>
<gene>
    <name evidence="5" type="primary">ypsC</name>
    <name evidence="5" type="ORF">CLCY_2c00800</name>
</gene>
<dbReference type="STRING" id="1121307.CLCY_2c00800"/>
<dbReference type="Pfam" id="PF02926">
    <property type="entry name" value="THUMP"/>
    <property type="match status" value="1"/>
</dbReference>
<dbReference type="PROSITE" id="PS51165">
    <property type="entry name" value="THUMP"/>
    <property type="match status" value="1"/>
</dbReference>
<evidence type="ECO:0000313" key="5">
    <source>
        <dbReference type="EMBL" id="KMT21320.1"/>
    </source>
</evidence>
<dbReference type="Pfam" id="PF22020">
    <property type="entry name" value="RlmL_1st"/>
    <property type="match status" value="1"/>
</dbReference>
<evidence type="ECO:0000259" key="4">
    <source>
        <dbReference type="PROSITE" id="PS51165"/>
    </source>
</evidence>
<dbReference type="PANTHER" id="PTHR47313:SF1">
    <property type="entry name" value="RIBOSOMAL RNA LARGE SUBUNIT METHYLTRANSFERASE K_L"/>
    <property type="match status" value="1"/>
</dbReference>
<evidence type="ECO:0000256" key="3">
    <source>
        <dbReference type="PROSITE-ProRule" id="PRU00529"/>
    </source>
</evidence>
<sequence length="388" mass="44421">MKYTLIATATFGLESVVANELRSLGYEDLKVENSKVEFKGDERDIARCNLWLRTADRVLIKAAEFKAESFEELFQGTKNVNWGDIIPQDGKMHITGKSVKSKLYSVPDCQSIVKKAVVESMKRKYKTDWFSEDGPVYKTEVAILKDIVTLTIDTSGKGLHKRGYRENAGDAPLKETLAAALVLLSRWNPSRTLVDPFCGSGTILIEAGLIGKNIAPGLNREFVSETWPNMKKEMWDELREEARGLINDEEFKILGSDVDYRVLNTAKENIRLAGLEDYIYVQKLPVQEFSSKKKYGCIITNPPYGERMGETKEVNKLYKDMGRVFKELDTWSIFVITSHPEFQKHYGKKATKNRKLYNGTLQCYYYQYFGPLPPRRKNKDIDIEENNL</sequence>
<dbReference type="InterPro" id="IPR029063">
    <property type="entry name" value="SAM-dependent_MTases_sf"/>
</dbReference>
<dbReference type="PATRIC" id="fig|1121307.3.peg.937"/>
<dbReference type="CDD" id="cd11715">
    <property type="entry name" value="THUMP_AdoMetMT"/>
    <property type="match status" value="1"/>
</dbReference>
<dbReference type="GO" id="GO:0008990">
    <property type="term" value="F:rRNA (guanine-N2-)-methyltransferase activity"/>
    <property type="evidence" value="ECO:0007669"/>
    <property type="project" value="TreeGrafter"/>
</dbReference>
<evidence type="ECO:0000256" key="2">
    <source>
        <dbReference type="ARBA" id="ARBA00022679"/>
    </source>
</evidence>
<evidence type="ECO:0000313" key="6">
    <source>
        <dbReference type="Proteomes" id="UP000036756"/>
    </source>
</evidence>
<dbReference type="OrthoDB" id="9809404at2"/>
<dbReference type="PROSITE" id="PS01261">
    <property type="entry name" value="UPF0020"/>
    <property type="match status" value="1"/>
</dbReference>
<dbReference type="InterPro" id="IPR000241">
    <property type="entry name" value="RlmKL-like_Mtase"/>
</dbReference>
<keyword evidence="6" id="KW-1185">Reference proteome</keyword>
<dbReference type="Gene3D" id="3.40.50.150">
    <property type="entry name" value="Vaccinia Virus protein VP39"/>
    <property type="match status" value="1"/>
</dbReference>
<dbReference type="SMART" id="SM00981">
    <property type="entry name" value="THUMP"/>
    <property type="match status" value="1"/>
</dbReference>
<dbReference type="InterPro" id="IPR004114">
    <property type="entry name" value="THUMP_dom"/>
</dbReference>
<dbReference type="Proteomes" id="UP000036756">
    <property type="component" value="Unassembled WGS sequence"/>
</dbReference>
<accession>A0A0J8D586</accession>
<dbReference type="AlphaFoldDB" id="A0A0J8D586"/>
<dbReference type="EC" id="2.1.1.-" evidence="5"/>
<dbReference type="EMBL" id="LFVU01000027">
    <property type="protein sequence ID" value="KMT21320.1"/>
    <property type="molecule type" value="Genomic_DNA"/>
</dbReference>
<dbReference type="PANTHER" id="PTHR47313">
    <property type="entry name" value="RIBOSOMAL RNA LARGE SUBUNIT METHYLTRANSFERASE K/L"/>
    <property type="match status" value="1"/>
</dbReference>
<dbReference type="InterPro" id="IPR053943">
    <property type="entry name" value="RlmKL-like_Mtase_CS"/>
</dbReference>
<keyword evidence="2 5" id="KW-0808">Transferase</keyword>